<accession>A0ABW5D0Y9</accession>
<gene>
    <name evidence="2" type="ORF">ACFSKP_17025</name>
</gene>
<proteinExistence type="predicted"/>
<dbReference type="EMBL" id="JBHUIM010000002">
    <property type="protein sequence ID" value="MFD2247974.1"/>
    <property type="molecule type" value="Genomic_DNA"/>
</dbReference>
<organism evidence="2 3">
    <name type="scientific">Pontibacter ruber</name>
    <dbReference type="NCBI Taxonomy" id="1343895"/>
    <lineage>
        <taxon>Bacteria</taxon>
        <taxon>Pseudomonadati</taxon>
        <taxon>Bacteroidota</taxon>
        <taxon>Cytophagia</taxon>
        <taxon>Cytophagales</taxon>
        <taxon>Hymenobacteraceae</taxon>
        <taxon>Pontibacter</taxon>
    </lineage>
</organism>
<evidence type="ECO:0000256" key="1">
    <source>
        <dbReference type="SAM" id="Phobius"/>
    </source>
</evidence>
<dbReference type="Proteomes" id="UP001597374">
    <property type="component" value="Unassembled WGS sequence"/>
</dbReference>
<evidence type="ECO:0000313" key="3">
    <source>
        <dbReference type="Proteomes" id="UP001597374"/>
    </source>
</evidence>
<keyword evidence="1" id="KW-0812">Transmembrane</keyword>
<keyword evidence="1" id="KW-1133">Transmembrane helix</keyword>
<feature type="transmembrane region" description="Helical" evidence="1">
    <location>
        <begin position="56"/>
        <end position="75"/>
    </location>
</feature>
<dbReference type="RefSeq" id="WP_250431272.1">
    <property type="nucleotide sequence ID" value="NZ_JALPRR010000003.1"/>
</dbReference>
<sequence length="121" mass="13421">MVNEVNPTDAGSGKISSLVKSSANKKLLSIVLFVYLEIFGFENTDVGRIVPVFQPVSLFGLIPIALLCLAPVMRYSQEELNSTKLVCAANRKDENKRQNSVVVNFIITKTIIHCYKFLGQD</sequence>
<reference evidence="3" key="1">
    <citation type="journal article" date="2019" name="Int. J. Syst. Evol. Microbiol.">
        <title>The Global Catalogue of Microorganisms (GCM) 10K type strain sequencing project: providing services to taxonomists for standard genome sequencing and annotation.</title>
        <authorList>
            <consortium name="The Broad Institute Genomics Platform"/>
            <consortium name="The Broad Institute Genome Sequencing Center for Infectious Disease"/>
            <person name="Wu L."/>
            <person name="Ma J."/>
        </authorList>
    </citation>
    <scope>NUCLEOTIDE SEQUENCE [LARGE SCALE GENOMIC DNA]</scope>
    <source>
        <strain evidence="3">CGMCC 4.1782</strain>
    </source>
</reference>
<protein>
    <submittedName>
        <fullName evidence="2">Uncharacterized protein</fullName>
    </submittedName>
</protein>
<keyword evidence="1" id="KW-0472">Membrane</keyword>
<evidence type="ECO:0000313" key="2">
    <source>
        <dbReference type="EMBL" id="MFD2247974.1"/>
    </source>
</evidence>
<keyword evidence="3" id="KW-1185">Reference proteome</keyword>
<name>A0ABW5D0Y9_9BACT</name>
<comment type="caution">
    <text evidence="2">The sequence shown here is derived from an EMBL/GenBank/DDBJ whole genome shotgun (WGS) entry which is preliminary data.</text>
</comment>